<feature type="region of interest" description="Disordered" evidence="3">
    <location>
        <begin position="255"/>
        <end position="279"/>
    </location>
</feature>
<evidence type="ECO:0000256" key="2">
    <source>
        <dbReference type="ARBA" id="ARBA00022801"/>
    </source>
</evidence>
<dbReference type="Gene3D" id="3.20.20.140">
    <property type="entry name" value="Metal-dependent hydrolases"/>
    <property type="match status" value="1"/>
</dbReference>
<name>A0ABQ6I634_9MICO</name>
<keyword evidence="2" id="KW-0378">Hydrolase</keyword>
<dbReference type="Pfam" id="PF01979">
    <property type="entry name" value="Amidohydro_1"/>
    <property type="match status" value="1"/>
</dbReference>
<evidence type="ECO:0000256" key="1">
    <source>
        <dbReference type="ARBA" id="ARBA00010716"/>
    </source>
</evidence>
<organism evidence="5 6">
    <name type="scientific">Luteimicrobium album</name>
    <dbReference type="NCBI Taxonomy" id="1054550"/>
    <lineage>
        <taxon>Bacteria</taxon>
        <taxon>Bacillati</taxon>
        <taxon>Actinomycetota</taxon>
        <taxon>Actinomycetes</taxon>
        <taxon>Micrococcales</taxon>
        <taxon>Luteimicrobium</taxon>
    </lineage>
</organism>
<proteinExistence type="inferred from homology"/>
<evidence type="ECO:0000313" key="5">
    <source>
        <dbReference type="EMBL" id="GMA25230.1"/>
    </source>
</evidence>
<dbReference type="InterPro" id="IPR006680">
    <property type="entry name" value="Amidohydro-rel"/>
</dbReference>
<protein>
    <recommendedName>
        <fullName evidence="4">Amidohydrolase-related domain-containing protein</fullName>
    </recommendedName>
</protein>
<evidence type="ECO:0000256" key="3">
    <source>
        <dbReference type="SAM" id="MobiDB-lite"/>
    </source>
</evidence>
<dbReference type="PANTHER" id="PTHR11113:SF14">
    <property type="entry name" value="N-ACETYLGLUCOSAMINE-6-PHOSPHATE DEACETYLASE"/>
    <property type="match status" value="1"/>
</dbReference>
<dbReference type="SUPFAM" id="SSF51556">
    <property type="entry name" value="Metallo-dependent hydrolases"/>
    <property type="match status" value="1"/>
</dbReference>
<dbReference type="PANTHER" id="PTHR11113">
    <property type="entry name" value="N-ACETYLGLUCOSAMINE-6-PHOSPHATE DEACETYLASE"/>
    <property type="match status" value="1"/>
</dbReference>
<dbReference type="InterPro" id="IPR011059">
    <property type="entry name" value="Metal-dep_hydrolase_composite"/>
</dbReference>
<dbReference type="EMBL" id="BSUK01000001">
    <property type="protein sequence ID" value="GMA25230.1"/>
    <property type="molecule type" value="Genomic_DNA"/>
</dbReference>
<dbReference type="InterPro" id="IPR032466">
    <property type="entry name" value="Metal_Hydrolase"/>
</dbReference>
<dbReference type="Proteomes" id="UP001157091">
    <property type="component" value="Unassembled WGS sequence"/>
</dbReference>
<evidence type="ECO:0000259" key="4">
    <source>
        <dbReference type="Pfam" id="PF01979"/>
    </source>
</evidence>
<sequence>MLAGDPELVRAIAAAARGHLVTMTVAPEVVGVQEPGGVIETLVEVGAVPSVGHTDAHWSVTEAAIAVGSAALDGAGVTARSGRLTATHLFNGMRPLHHRDPGPIAACLEAAKRGKVVVELVGDGTHLDPGTVATVFELVGADAIALVTDAMAAAGMPDGSYQLGPMAVVVADGVARLADGTAEGGAIAGGTAHLIDVVRHTVAAGIALPDAVRAASLTPAGVLGRADVGALEAGRRADLVVTDADLTVRAVVRAGRPWPDPGSTRDTPTRATRRSARRI</sequence>
<reference evidence="6" key="1">
    <citation type="journal article" date="2019" name="Int. J. Syst. Evol. Microbiol.">
        <title>The Global Catalogue of Microorganisms (GCM) 10K type strain sequencing project: providing services to taxonomists for standard genome sequencing and annotation.</title>
        <authorList>
            <consortium name="The Broad Institute Genomics Platform"/>
            <consortium name="The Broad Institute Genome Sequencing Center for Infectious Disease"/>
            <person name="Wu L."/>
            <person name="Ma J."/>
        </authorList>
    </citation>
    <scope>NUCLEOTIDE SEQUENCE [LARGE SCALE GENOMIC DNA]</scope>
    <source>
        <strain evidence="6">NBRC 106348</strain>
    </source>
</reference>
<comment type="similarity">
    <text evidence="1">Belongs to the metallo-dependent hydrolases superfamily. NagA family.</text>
</comment>
<gene>
    <name evidence="5" type="ORF">GCM10025864_29890</name>
</gene>
<comment type="caution">
    <text evidence="5">The sequence shown here is derived from an EMBL/GenBank/DDBJ whole genome shotgun (WGS) entry which is preliminary data.</text>
</comment>
<accession>A0ABQ6I634</accession>
<dbReference type="SUPFAM" id="SSF51338">
    <property type="entry name" value="Composite domain of metallo-dependent hydrolases"/>
    <property type="match status" value="1"/>
</dbReference>
<keyword evidence="6" id="KW-1185">Reference proteome</keyword>
<evidence type="ECO:0000313" key="6">
    <source>
        <dbReference type="Proteomes" id="UP001157091"/>
    </source>
</evidence>
<feature type="domain" description="Amidohydrolase-related" evidence="4">
    <location>
        <begin position="115"/>
        <end position="252"/>
    </location>
</feature>